<dbReference type="EMBL" id="JADOGI010000367">
    <property type="protein sequence ID" value="MBF8194180.1"/>
    <property type="molecule type" value="Genomic_DNA"/>
</dbReference>
<feature type="compositionally biased region" description="Low complexity" evidence="1">
    <location>
        <begin position="364"/>
        <end position="387"/>
    </location>
</feature>
<reference evidence="3" key="1">
    <citation type="submission" date="2020-11" db="EMBL/GenBank/DDBJ databases">
        <title>Whole-genome analyses of Nonomuraea sp. K274.</title>
        <authorList>
            <person name="Veyisoglu A."/>
        </authorList>
    </citation>
    <scope>NUCLEOTIDE SEQUENCE</scope>
    <source>
        <strain evidence="3">K274</strain>
    </source>
</reference>
<gene>
    <name evidence="3" type="ORF">ITP53_52635</name>
</gene>
<proteinExistence type="predicted"/>
<dbReference type="RefSeq" id="WP_195903013.1">
    <property type="nucleotide sequence ID" value="NZ_JADOGI010000367.1"/>
</dbReference>
<evidence type="ECO:0000313" key="3">
    <source>
        <dbReference type="EMBL" id="MBF8194180.1"/>
    </source>
</evidence>
<evidence type="ECO:0008006" key="5">
    <source>
        <dbReference type="Google" id="ProtNLM"/>
    </source>
</evidence>
<name>A0A931F4Y8_9ACTN</name>
<feature type="chain" id="PRO_5037762781" description="LPXTG-motif cell wall-anchored protein" evidence="2">
    <location>
        <begin position="32"/>
        <end position="450"/>
    </location>
</feature>
<feature type="region of interest" description="Disordered" evidence="1">
    <location>
        <begin position="398"/>
        <end position="417"/>
    </location>
</feature>
<keyword evidence="2" id="KW-0732">Signal</keyword>
<feature type="region of interest" description="Disordered" evidence="1">
    <location>
        <begin position="295"/>
        <end position="387"/>
    </location>
</feature>
<evidence type="ECO:0000256" key="1">
    <source>
        <dbReference type="SAM" id="MobiDB-lite"/>
    </source>
</evidence>
<dbReference type="Gene3D" id="2.60.120.260">
    <property type="entry name" value="Galactose-binding domain-like"/>
    <property type="match status" value="1"/>
</dbReference>
<comment type="caution">
    <text evidence="3">The sequence shown here is derived from an EMBL/GenBank/DDBJ whole genome shotgun (WGS) entry which is preliminary data.</text>
</comment>
<evidence type="ECO:0000313" key="4">
    <source>
        <dbReference type="Proteomes" id="UP000605361"/>
    </source>
</evidence>
<feature type="compositionally biased region" description="Acidic residues" evidence="1">
    <location>
        <begin position="324"/>
        <end position="351"/>
    </location>
</feature>
<organism evidence="3 4">
    <name type="scientific">Nonomuraea cypriaca</name>
    <dbReference type="NCBI Taxonomy" id="1187855"/>
    <lineage>
        <taxon>Bacteria</taxon>
        <taxon>Bacillati</taxon>
        <taxon>Actinomycetota</taxon>
        <taxon>Actinomycetes</taxon>
        <taxon>Streptosporangiales</taxon>
        <taxon>Streptosporangiaceae</taxon>
        <taxon>Nonomuraea</taxon>
    </lineage>
</organism>
<accession>A0A931F4Y8</accession>
<keyword evidence="4" id="KW-1185">Reference proteome</keyword>
<evidence type="ECO:0000256" key="2">
    <source>
        <dbReference type="SAM" id="SignalP"/>
    </source>
</evidence>
<feature type="signal peptide" evidence="2">
    <location>
        <begin position="1"/>
        <end position="31"/>
    </location>
</feature>
<protein>
    <recommendedName>
        <fullName evidence="5">LPXTG-motif cell wall-anchored protein</fullName>
    </recommendedName>
</protein>
<dbReference type="AlphaFoldDB" id="A0A931F4Y8"/>
<dbReference type="Proteomes" id="UP000605361">
    <property type="component" value="Unassembled WGS sequence"/>
</dbReference>
<sequence>MSRLRKALIAVSVGVAASAAFVVTSSIPSQAETSLVAKYRCTGGIAGSGVDLEARMTPQVESGTMNVRWDMSYKGNQRFGSPGFFPEGSSLDLEGVVDISGAWRGQLRPRGGQEQGELVPGDFLELPEGLSDSASLTRSGTIRFEPGDLTVRFTPAEGEVMVNNRDDNESVKYTGGWQWEYTSEQYGDHLNDVQKASGQDEIAKLEFIGTRVAYIGRRAPGLGPIRVILDGEVVTDPLVEPGKNRSGQAMTGTETQEVLWTSPQLDYGRHTIEIVNVEAMPAYLDAFRVTTGDVPEPPVHNQATCTLQNDPGAIDVTVPGPSDPPDDDPPGDDPPGDDPPGDDPPGDDPPGEEQPPNADSTDLGPGNVVVVPVVSGSSTPKSTGPTATTFVKGAAQVAKTPQGGVDTGEAPGGEEQPYGLMASGAALVIGSAGGGLLLRRRRAAHAGGMN</sequence>